<keyword evidence="5 6" id="KW-0472">Membrane</keyword>
<evidence type="ECO:0000256" key="5">
    <source>
        <dbReference type="ARBA" id="ARBA00023136"/>
    </source>
</evidence>
<comment type="subcellular location">
    <subcellularLocation>
        <location evidence="1">Membrane</location>
        <topology evidence="1">Multi-pass membrane protein</topology>
    </subcellularLocation>
</comment>
<feature type="transmembrane region" description="Helical" evidence="6">
    <location>
        <begin position="155"/>
        <end position="176"/>
    </location>
</feature>
<dbReference type="GO" id="GO:0017004">
    <property type="term" value="P:cytochrome complex assembly"/>
    <property type="evidence" value="ECO:0007669"/>
    <property type="project" value="UniProtKB-KW"/>
</dbReference>
<dbReference type="InterPro" id="IPR007816">
    <property type="entry name" value="ResB-like_domain"/>
</dbReference>
<comment type="caution">
    <text evidence="8">The sequence shown here is derived from an EMBL/GenBank/DDBJ whole genome shotgun (WGS) entry which is preliminary data.</text>
</comment>
<gene>
    <name evidence="8" type="ORF">ISU10_10690</name>
</gene>
<keyword evidence="2 6" id="KW-0812">Transmembrane</keyword>
<evidence type="ECO:0000256" key="4">
    <source>
        <dbReference type="ARBA" id="ARBA00022989"/>
    </source>
</evidence>
<evidence type="ECO:0000256" key="6">
    <source>
        <dbReference type="SAM" id="Phobius"/>
    </source>
</evidence>
<dbReference type="Pfam" id="PF05140">
    <property type="entry name" value="ResB"/>
    <property type="match status" value="1"/>
</dbReference>
<dbReference type="InterPro" id="IPR023494">
    <property type="entry name" value="Cyt_c_bgen_Ccs1/CcsB/ResB"/>
</dbReference>
<evidence type="ECO:0000313" key="9">
    <source>
        <dbReference type="Proteomes" id="UP000660668"/>
    </source>
</evidence>
<reference evidence="8" key="1">
    <citation type="submission" date="2020-11" db="EMBL/GenBank/DDBJ databases">
        <title>Nocardioides cynanchi sp. nov., isolated from soil of rhizosphere of Cynanchum wilfordii.</title>
        <authorList>
            <person name="Lee J.-S."/>
            <person name="Suh M.K."/>
            <person name="Kim J.-S."/>
        </authorList>
    </citation>
    <scope>NUCLEOTIDE SEQUENCE</scope>
    <source>
        <strain evidence="8">KCTC 19276</strain>
    </source>
</reference>
<accession>A0A930YH39</accession>
<keyword evidence="4 6" id="KW-1133">Transmembrane helix</keyword>
<dbReference type="PANTHER" id="PTHR31566:SF0">
    <property type="entry name" value="CYTOCHROME C BIOGENESIS PROTEIN CCS1, CHLOROPLASTIC"/>
    <property type="match status" value="1"/>
</dbReference>
<organism evidence="8 9">
    <name type="scientific">Nocardioides agariphilus</name>
    <dbReference type="NCBI Taxonomy" id="433664"/>
    <lineage>
        <taxon>Bacteria</taxon>
        <taxon>Bacillati</taxon>
        <taxon>Actinomycetota</taxon>
        <taxon>Actinomycetes</taxon>
        <taxon>Propionibacteriales</taxon>
        <taxon>Nocardioidaceae</taxon>
        <taxon>Nocardioides</taxon>
    </lineage>
</organism>
<feature type="domain" description="ResB-like" evidence="7">
    <location>
        <begin position="1"/>
        <end position="480"/>
    </location>
</feature>
<dbReference type="AlphaFoldDB" id="A0A930YH39"/>
<sequence>MRTALVLLLLLALAAIPGSVIPQEGVDSLKTSRWQAQHPDLTPIYDRLGLFSVYDSAWFAAIYMLLMISLVGCIIPRLLVYWRALRAQPPAAPRHLSRLPVHVYYKTDEAPGEVLARAAAVLKERGYRLRVSTGSTAGESWVAAERGYLREAGNLLFHLAVVVVLMGFATGGLFGYKGGVIVPVGTGFTNNPTQYDDLDPGSLFDADAMEPFRFTLDRFDIDWIDSGPRQGMARGFNAHLTYYEDLDAPAKTYDLRVNHPLSIGGTQVFLIGHGYAPVITVRDGNGDLVYGGPTPFLPEDAGFRSFGVVKVPDARPQPIGLEGLFFPTYLEVNGDPVNVMGEAKNPTISMLAYTGDLGMDDGDGQSIYELDKSKLTQLKKADGSMFRVDLQPGMTVDLPNGAGTVTFEGVTEWTRLQISRTPGMHVTLGGVVLALIGLLLSLFIRPRRVWVRADVSEGGVTHVDVGGLDRSTAGDVEAEVSQVVAGLRQFDEQAHGPAQPGLAPEKENS</sequence>
<evidence type="ECO:0000313" key="8">
    <source>
        <dbReference type="EMBL" id="MBF4768236.1"/>
    </source>
</evidence>
<feature type="transmembrane region" description="Helical" evidence="6">
    <location>
        <begin position="57"/>
        <end position="80"/>
    </location>
</feature>
<proteinExistence type="predicted"/>
<evidence type="ECO:0000256" key="2">
    <source>
        <dbReference type="ARBA" id="ARBA00022692"/>
    </source>
</evidence>
<evidence type="ECO:0000256" key="1">
    <source>
        <dbReference type="ARBA" id="ARBA00004141"/>
    </source>
</evidence>
<name>A0A930YH39_9ACTN</name>
<dbReference type="EMBL" id="JADKPO010000012">
    <property type="protein sequence ID" value="MBF4768236.1"/>
    <property type="molecule type" value="Genomic_DNA"/>
</dbReference>
<evidence type="ECO:0000256" key="3">
    <source>
        <dbReference type="ARBA" id="ARBA00022748"/>
    </source>
</evidence>
<dbReference type="GO" id="GO:0016020">
    <property type="term" value="C:membrane"/>
    <property type="evidence" value="ECO:0007669"/>
    <property type="project" value="UniProtKB-SubCell"/>
</dbReference>
<keyword evidence="9" id="KW-1185">Reference proteome</keyword>
<dbReference type="PANTHER" id="PTHR31566">
    <property type="entry name" value="CYTOCHROME C BIOGENESIS PROTEIN CCS1, CHLOROPLASTIC"/>
    <property type="match status" value="1"/>
</dbReference>
<protein>
    <submittedName>
        <fullName evidence="8">Cytochrome c biogenesis protein ResB</fullName>
    </submittedName>
</protein>
<evidence type="ECO:0000259" key="7">
    <source>
        <dbReference type="Pfam" id="PF05140"/>
    </source>
</evidence>
<keyword evidence="3" id="KW-0201">Cytochrome c-type biogenesis</keyword>
<dbReference type="Proteomes" id="UP000660668">
    <property type="component" value="Unassembled WGS sequence"/>
</dbReference>
<feature type="transmembrane region" description="Helical" evidence="6">
    <location>
        <begin position="424"/>
        <end position="444"/>
    </location>
</feature>